<sequence length="128" mass="15014">NSRKILWGANNALRDDPRRNFTFGISIENMSTHFWYFSRSHIMVTDSFDFIKNPEYLVRFILGLSFSHTEDISKGSRALGFDSTVQIYSTNPIRYKFLVQQTWYISTRCLSDFRAGALRGRATRVWEV</sequence>
<keyword evidence="3" id="KW-1185">Reference proteome</keyword>
<dbReference type="Proteomes" id="UP000807306">
    <property type="component" value="Unassembled WGS sequence"/>
</dbReference>
<dbReference type="OrthoDB" id="3260094at2759"/>
<organism evidence="2 3">
    <name type="scientific">Crepidotus variabilis</name>
    <dbReference type="NCBI Taxonomy" id="179855"/>
    <lineage>
        <taxon>Eukaryota</taxon>
        <taxon>Fungi</taxon>
        <taxon>Dikarya</taxon>
        <taxon>Basidiomycota</taxon>
        <taxon>Agaricomycotina</taxon>
        <taxon>Agaricomycetes</taxon>
        <taxon>Agaricomycetidae</taxon>
        <taxon>Agaricales</taxon>
        <taxon>Agaricineae</taxon>
        <taxon>Crepidotaceae</taxon>
        <taxon>Crepidotus</taxon>
    </lineage>
</organism>
<evidence type="ECO:0000313" key="2">
    <source>
        <dbReference type="EMBL" id="KAF9533149.1"/>
    </source>
</evidence>
<evidence type="ECO:0000259" key="1">
    <source>
        <dbReference type="Pfam" id="PF17667"/>
    </source>
</evidence>
<protein>
    <recommendedName>
        <fullName evidence="1">Fungal-type protein kinase domain-containing protein</fullName>
    </recommendedName>
</protein>
<feature type="non-terminal residue" evidence="2">
    <location>
        <position position="128"/>
    </location>
</feature>
<comment type="caution">
    <text evidence="2">The sequence shown here is derived from an EMBL/GenBank/DDBJ whole genome shotgun (WGS) entry which is preliminary data.</text>
</comment>
<dbReference type="AlphaFoldDB" id="A0A9P6JUT3"/>
<accession>A0A9P6JUT3</accession>
<dbReference type="InterPro" id="IPR040976">
    <property type="entry name" value="Pkinase_fungal"/>
</dbReference>
<feature type="domain" description="Fungal-type protein kinase" evidence="1">
    <location>
        <begin position="3"/>
        <end position="128"/>
    </location>
</feature>
<evidence type="ECO:0000313" key="3">
    <source>
        <dbReference type="Proteomes" id="UP000807306"/>
    </source>
</evidence>
<dbReference type="Pfam" id="PF17667">
    <property type="entry name" value="Pkinase_fungal"/>
    <property type="match status" value="1"/>
</dbReference>
<dbReference type="EMBL" id="MU157829">
    <property type="protein sequence ID" value="KAF9533149.1"/>
    <property type="molecule type" value="Genomic_DNA"/>
</dbReference>
<proteinExistence type="predicted"/>
<name>A0A9P6JUT3_9AGAR</name>
<feature type="non-terminal residue" evidence="2">
    <location>
        <position position="1"/>
    </location>
</feature>
<reference evidence="2" key="1">
    <citation type="submission" date="2020-11" db="EMBL/GenBank/DDBJ databases">
        <authorList>
            <consortium name="DOE Joint Genome Institute"/>
            <person name="Ahrendt S."/>
            <person name="Riley R."/>
            <person name="Andreopoulos W."/>
            <person name="Labutti K."/>
            <person name="Pangilinan J."/>
            <person name="Ruiz-Duenas F.J."/>
            <person name="Barrasa J.M."/>
            <person name="Sanchez-Garcia M."/>
            <person name="Camarero S."/>
            <person name="Miyauchi S."/>
            <person name="Serrano A."/>
            <person name="Linde D."/>
            <person name="Babiker R."/>
            <person name="Drula E."/>
            <person name="Ayuso-Fernandez I."/>
            <person name="Pacheco R."/>
            <person name="Padilla G."/>
            <person name="Ferreira P."/>
            <person name="Barriuso J."/>
            <person name="Kellner H."/>
            <person name="Castanera R."/>
            <person name="Alfaro M."/>
            <person name="Ramirez L."/>
            <person name="Pisabarro A.G."/>
            <person name="Kuo A."/>
            <person name="Tritt A."/>
            <person name="Lipzen A."/>
            <person name="He G."/>
            <person name="Yan M."/>
            <person name="Ng V."/>
            <person name="Cullen D."/>
            <person name="Martin F."/>
            <person name="Rosso M.-N."/>
            <person name="Henrissat B."/>
            <person name="Hibbett D."/>
            <person name="Martinez A.T."/>
            <person name="Grigoriev I.V."/>
        </authorList>
    </citation>
    <scope>NUCLEOTIDE SEQUENCE</scope>
    <source>
        <strain evidence="2">CBS 506.95</strain>
    </source>
</reference>
<gene>
    <name evidence="2" type="ORF">CPB83DRAFT_735214</name>
</gene>